<accession>A0A4R8BTB8</accession>
<dbReference type="GO" id="GO:0016829">
    <property type="term" value="F:lyase activity"/>
    <property type="evidence" value="ECO:0007669"/>
    <property type="project" value="UniProtKB-KW"/>
</dbReference>
<name>A0A4R8BTB8_9ACTN</name>
<dbReference type="PROSITE" id="PS51819">
    <property type="entry name" value="VOC"/>
    <property type="match status" value="1"/>
</dbReference>
<reference evidence="2 3" key="1">
    <citation type="submission" date="2019-03" db="EMBL/GenBank/DDBJ databases">
        <title>Genomic Encyclopedia of Type Strains, Phase III (KMG-III): the genomes of soil and plant-associated and newly described type strains.</title>
        <authorList>
            <person name="Whitman W."/>
        </authorList>
    </citation>
    <scope>NUCLEOTIDE SEQUENCE [LARGE SCALE GENOMIC DNA]</scope>
    <source>
        <strain evidence="2 3">VKM Ac-2573</strain>
    </source>
</reference>
<dbReference type="Proteomes" id="UP000295146">
    <property type="component" value="Unassembled WGS sequence"/>
</dbReference>
<evidence type="ECO:0000259" key="1">
    <source>
        <dbReference type="PROSITE" id="PS51819"/>
    </source>
</evidence>
<dbReference type="AlphaFoldDB" id="A0A4R8BTB8"/>
<dbReference type="Gene3D" id="3.10.180.10">
    <property type="entry name" value="2,3-Dihydroxybiphenyl 1,2-Dioxygenase, domain 1"/>
    <property type="match status" value="1"/>
</dbReference>
<dbReference type="OrthoDB" id="485032at2"/>
<dbReference type="RefSeq" id="WP_134110811.1">
    <property type="nucleotide sequence ID" value="NZ_SODP01000004.1"/>
</dbReference>
<keyword evidence="3" id="KW-1185">Reference proteome</keyword>
<evidence type="ECO:0000313" key="3">
    <source>
        <dbReference type="Proteomes" id="UP000295146"/>
    </source>
</evidence>
<dbReference type="InterPro" id="IPR029068">
    <property type="entry name" value="Glyas_Bleomycin-R_OHBP_Dase"/>
</dbReference>
<organism evidence="2 3">
    <name type="scientific">Kribbella pratensis</name>
    <dbReference type="NCBI Taxonomy" id="2512112"/>
    <lineage>
        <taxon>Bacteria</taxon>
        <taxon>Bacillati</taxon>
        <taxon>Actinomycetota</taxon>
        <taxon>Actinomycetes</taxon>
        <taxon>Propionibacteriales</taxon>
        <taxon>Kribbellaceae</taxon>
        <taxon>Kribbella</taxon>
    </lineage>
</organism>
<proteinExistence type="predicted"/>
<dbReference type="InterPro" id="IPR004360">
    <property type="entry name" value="Glyas_Fos-R_dOase_dom"/>
</dbReference>
<evidence type="ECO:0000313" key="2">
    <source>
        <dbReference type="EMBL" id="TDW61076.1"/>
    </source>
</evidence>
<dbReference type="EMBL" id="SODP01000004">
    <property type="protein sequence ID" value="TDW61076.1"/>
    <property type="molecule type" value="Genomic_DNA"/>
</dbReference>
<protein>
    <submittedName>
        <fullName evidence="2">Catechol 2,3-dioxygenase-like lactoylglutathione lyase family enzyme</fullName>
    </submittedName>
</protein>
<dbReference type="Pfam" id="PF00903">
    <property type="entry name" value="Glyoxalase"/>
    <property type="match status" value="1"/>
</dbReference>
<gene>
    <name evidence="2" type="ORF">EV653_7637</name>
</gene>
<feature type="domain" description="VOC" evidence="1">
    <location>
        <begin position="4"/>
        <end position="137"/>
    </location>
</feature>
<sequence length="140" mass="15276">MDYRIEVVTLPVSDVDASLAFYRSLGFSVDVDYHPRDGFRVVQVTPPGSACSIQFGEGLTDAAPGSARTNYLVVDDLEAAHRELVANGIKVGDVQHKEPIDTWAGELAPGLDPERRPYASMAELSDPDGNTWTLQEISNR</sequence>
<keyword evidence="2" id="KW-0456">Lyase</keyword>
<dbReference type="SUPFAM" id="SSF54593">
    <property type="entry name" value="Glyoxalase/Bleomycin resistance protein/Dihydroxybiphenyl dioxygenase"/>
    <property type="match status" value="1"/>
</dbReference>
<comment type="caution">
    <text evidence="2">The sequence shown here is derived from an EMBL/GenBank/DDBJ whole genome shotgun (WGS) entry which is preliminary data.</text>
</comment>
<dbReference type="InterPro" id="IPR037523">
    <property type="entry name" value="VOC_core"/>
</dbReference>